<dbReference type="Proteomes" id="UP000261811">
    <property type="component" value="Unassembled WGS sequence"/>
</dbReference>
<dbReference type="RefSeq" id="WP_117360744.1">
    <property type="nucleotide sequence ID" value="NZ_QURH01000939.1"/>
</dbReference>
<gene>
    <name evidence="1" type="ORF">DZF91_31705</name>
</gene>
<dbReference type="EMBL" id="QURH01000939">
    <property type="protein sequence ID" value="RFU37662.1"/>
    <property type="molecule type" value="Genomic_DNA"/>
</dbReference>
<comment type="caution">
    <text evidence="1">The sequence shown here is derived from an EMBL/GenBank/DDBJ whole genome shotgun (WGS) entry which is preliminary data.</text>
</comment>
<protein>
    <submittedName>
        <fullName evidence="1">Uncharacterized protein</fullName>
    </submittedName>
</protein>
<dbReference type="AlphaFoldDB" id="A0A372JCG3"/>
<keyword evidence="2" id="KW-1185">Reference proteome</keyword>
<organism evidence="1 2">
    <name type="scientific">Actinomadura logoneensis</name>
    <dbReference type="NCBI Taxonomy" id="2293572"/>
    <lineage>
        <taxon>Bacteria</taxon>
        <taxon>Bacillati</taxon>
        <taxon>Actinomycetota</taxon>
        <taxon>Actinomycetes</taxon>
        <taxon>Streptosporangiales</taxon>
        <taxon>Thermomonosporaceae</taxon>
        <taxon>Actinomadura</taxon>
    </lineage>
</organism>
<name>A0A372JCG3_9ACTN</name>
<dbReference type="OrthoDB" id="3468584at2"/>
<proteinExistence type="predicted"/>
<evidence type="ECO:0000313" key="1">
    <source>
        <dbReference type="EMBL" id="RFU37662.1"/>
    </source>
</evidence>
<accession>A0A372JCG3</accession>
<sequence>MFQTVEGGRYRCALVIRLDDGVDAALLAAIGSATGLAFEEYGTGGFGGETLATVWKAGDDLLIEAECDEAGVRALLVRAGTAERAVAIRSAIGEHMPAWSEQMLRAQLADTFADAPQALVALLMAAGGARPEDETRELLRRALDHEDEEVRHFAEYAATVAAELEKPPVVMREDRSVRELDELLRPARPVKGKEHWVTVRAGVPERAVPRPVTWLRTSLDDTDDVLWWIGDQYWEAVVMRNLGDRTWLEDIYLAPDKGTALHVVLHDALGTVHLALHGGDVEATAAKLAEDVGAEVLPSAPPGLASTGSGQARAE</sequence>
<evidence type="ECO:0000313" key="2">
    <source>
        <dbReference type="Proteomes" id="UP000261811"/>
    </source>
</evidence>
<reference evidence="1 2" key="1">
    <citation type="submission" date="2018-08" db="EMBL/GenBank/DDBJ databases">
        <title>Actinomadura jelena sp. nov., a novel Actinomycete isolated from soil in Chad.</title>
        <authorList>
            <person name="Shi L."/>
        </authorList>
    </citation>
    <scope>NUCLEOTIDE SEQUENCE [LARGE SCALE GENOMIC DNA]</scope>
    <source>
        <strain evidence="1 2">NEAU-G17</strain>
    </source>
</reference>